<dbReference type="Proteomes" id="UP000250166">
    <property type="component" value="Unassembled WGS sequence"/>
</dbReference>
<evidence type="ECO:0000313" key="4">
    <source>
        <dbReference type="Proteomes" id="UP000250166"/>
    </source>
</evidence>
<accession>A0A2X3DMV1</accession>
<organism evidence="3 4">
    <name type="scientific">Helicobacter fennelliae</name>
    <dbReference type="NCBI Taxonomy" id="215"/>
    <lineage>
        <taxon>Bacteria</taxon>
        <taxon>Pseudomonadati</taxon>
        <taxon>Campylobacterota</taxon>
        <taxon>Epsilonproteobacteria</taxon>
        <taxon>Campylobacterales</taxon>
        <taxon>Helicobacteraceae</taxon>
        <taxon>Helicobacter</taxon>
    </lineage>
</organism>
<feature type="transmembrane region" description="Helical" evidence="2">
    <location>
        <begin position="82"/>
        <end position="104"/>
    </location>
</feature>
<keyword evidence="2" id="KW-0812">Transmembrane</keyword>
<dbReference type="EMBL" id="UAWL01000006">
    <property type="protein sequence ID" value="SQB99520.1"/>
    <property type="molecule type" value="Genomic_DNA"/>
</dbReference>
<proteinExistence type="predicted"/>
<reference evidence="3 4" key="1">
    <citation type="submission" date="2018-06" db="EMBL/GenBank/DDBJ databases">
        <authorList>
            <consortium name="Pathogen Informatics"/>
            <person name="Doyle S."/>
        </authorList>
    </citation>
    <scope>NUCLEOTIDE SEQUENCE [LARGE SCALE GENOMIC DNA]</scope>
    <source>
        <strain evidence="3 4">NCTC13102</strain>
    </source>
</reference>
<keyword evidence="2" id="KW-1133">Transmembrane helix</keyword>
<dbReference type="AlphaFoldDB" id="A0A2X3DMV1"/>
<feature type="compositionally biased region" description="Basic and acidic residues" evidence="1">
    <location>
        <begin position="1"/>
        <end position="14"/>
    </location>
</feature>
<name>A0A2X3DMV1_9HELI</name>
<gene>
    <name evidence="3" type="ORF">NCTC13102_01845</name>
</gene>
<evidence type="ECO:0000256" key="1">
    <source>
        <dbReference type="SAM" id="MobiDB-lite"/>
    </source>
</evidence>
<evidence type="ECO:0000313" key="3">
    <source>
        <dbReference type="EMBL" id="SQB99520.1"/>
    </source>
</evidence>
<dbReference type="RefSeq" id="WP_023946237.1">
    <property type="nucleotide sequence ID" value="NZ_UAWL01000006.1"/>
</dbReference>
<protein>
    <submittedName>
        <fullName evidence="3">Uncharacterized protein</fullName>
    </submittedName>
</protein>
<sequence>MAKKTDEQIKKELQKPSLATKAGKNGTPVALAAAGGALGAMGGGAAATAVGLGTTTFAGSATAGSVLTTIGLGSLTATTAPAWATIAGAVAFAVGSAFLVGKLFGGKSKEAKQKESATDETDATRLLLDERFAMLEKYVPSIVATFRQEMKEW</sequence>
<keyword evidence="2" id="KW-0472">Membrane</keyword>
<evidence type="ECO:0000256" key="2">
    <source>
        <dbReference type="SAM" id="Phobius"/>
    </source>
</evidence>
<feature type="region of interest" description="Disordered" evidence="1">
    <location>
        <begin position="1"/>
        <end position="24"/>
    </location>
</feature>